<evidence type="ECO:0000313" key="2">
    <source>
        <dbReference type="EnsemblPlants" id="Solyc03g051623.1.1"/>
    </source>
</evidence>
<protein>
    <submittedName>
        <fullName evidence="2">Uncharacterized protein</fullName>
    </submittedName>
</protein>
<keyword evidence="3" id="KW-1185">Reference proteome</keyword>
<dbReference type="PANTHER" id="PTHR35046:SF19">
    <property type="entry name" value="OS08G0315200 PROTEIN"/>
    <property type="match status" value="1"/>
</dbReference>
<sequence>MSNTNPIGESSENIMEGLANISKQVAEMNGRMGDYQYKNPLYDDINEEFNNDEFWGRDRNGVQTEEVRPRYLGWDQGRGDQDRMGHRGDRIGNRGNRFRERNDQHRGLNTIKVTHQRFKGISDPDEFLEWKIQSERIVLTNNISASLKVKYALARFESCTYVVSSSLVEHMNIQTRKHHNPYKLQWLNESGDMKVLKQASIRFSVGKCNEELVCDVVPMLTCHLLLRRPWQFDIDVVYQDRSNKYTFVIEGKKYELAPFAPYQVSEQYLVMKEASGKNKNYRGKRSTIVQKEESTLA</sequence>
<dbReference type="AlphaFoldDB" id="A0A3Q7G6U6"/>
<dbReference type="EnsemblPlants" id="Solyc03g051623.1.1">
    <property type="protein sequence ID" value="Solyc03g051623.1.1"/>
    <property type="gene ID" value="Solyc03g051623.1"/>
</dbReference>
<dbReference type="InParanoid" id="A0A3Q7G6U6"/>
<dbReference type="PANTHER" id="PTHR35046">
    <property type="entry name" value="ZINC KNUCKLE (CCHC-TYPE) FAMILY PROTEIN"/>
    <property type="match status" value="1"/>
</dbReference>
<dbReference type="Gramene" id="Solyc03g051623.1.1">
    <property type="protein sequence ID" value="Solyc03g051623.1.1"/>
    <property type="gene ID" value="Solyc03g051623.1"/>
</dbReference>
<evidence type="ECO:0000256" key="1">
    <source>
        <dbReference type="SAM" id="MobiDB-lite"/>
    </source>
</evidence>
<reference evidence="2" key="1">
    <citation type="journal article" date="2012" name="Nature">
        <title>The tomato genome sequence provides insights into fleshy fruit evolution.</title>
        <authorList>
            <consortium name="Tomato Genome Consortium"/>
        </authorList>
    </citation>
    <scope>NUCLEOTIDE SEQUENCE [LARGE SCALE GENOMIC DNA]</scope>
    <source>
        <strain evidence="2">cv. Heinz 1706</strain>
    </source>
</reference>
<evidence type="ECO:0000313" key="3">
    <source>
        <dbReference type="Proteomes" id="UP000004994"/>
    </source>
</evidence>
<feature type="region of interest" description="Disordered" evidence="1">
    <location>
        <begin position="73"/>
        <end position="97"/>
    </location>
</feature>
<reference evidence="2" key="2">
    <citation type="submission" date="2019-01" db="UniProtKB">
        <authorList>
            <consortium name="EnsemblPlants"/>
        </authorList>
    </citation>
    <scope>IDENTIFICATION</scope>
    <source>
        <strain evidence="2">cv. Heinz 1706</strain>
    </source>
</reference>
<organism evidence="2">
    <name type="scientific">Solanum lycopersicum</name>
    <name type="common">Tomato</name>
    <name type="synonym">Lycopersicon esculentum</name>
    <dbReference type="NCBI Taxonomy" id="4081"/>
    <lineage>
        <taxon>Eukaryota</taxon>
        <taxon>Viridiplantae</taxon>
        <taxon>Streptophyta</taxon>
        <taxon>Embryophyta</taxon>
        <taxon>Tracheophyta</taxon>
        <taxon>Spermatophyta</taxon>
        <taxon>Magnoliopsida</taxon>
        <taxon>eudicotyledons</taxon>
        <taxon>Gunneridae</taxon>
        <taxon>Pentapetalae</taxon>
        <taxon>asterids</taxon>
        <taxon>lamiids</taxon>
        <taxon>Solanales</taxon>
        <taxon>Solanaceae</taxon>
        <taxon>Solanoideae</taxon>
        <taxon>Solaneae</taxon>
        <taxon>Solanum</taxon>
        <taxon>Solanum subgen. Lycopersicon</taxon>
    </lineage>
</organism>
<dbReference type="Proteomes" id="UP000004994">
    <property type="component" value="Chromosome 3"/>
</dbReference>
<feature type="compositionally biased region" description="Basic and acidic residues" evidence="1">
    <location>
        <begin position="77"/>
        <end position="97"/>
    </location>
</feature>
<proteinExistence type="predicted"/>
<dbReference type="CDD" id="cd00303">
    <property type="entry name" value="retropepsin_like"/>
    <property type="match status" value="1"/>
</dbReference>
<accession>A0A3Q7G6U6</accession>
<name>A0A3Q7G6U6_SOLLC</name>